<accession>A0A9X1SA87</accession>
<dbReference type="InterPro" id="IPR048868">
    <property type="entry name" value="OGG-like_put"/>
</dbReference>
<dbReference type="Proteomes" id="UP001155145">
    <property type="component" value="Unassembled WGS sequence"/>
</dbReference>
<gene>
    <name evidence="1" type="ORF">LJ755_11135</name>
    <name evidence="2" type="ORF">MUK71_03570</name>
</gene>
<evidence type="ECO:0000313" key="2">
    <source>
        <dbReference type="EMBL" id="UON92736.1"/>
    </source>
</evidence>
<proteinExistence type="predicted"/>
<sequence length="241" mass="26211">MGRTRKTAKEIAELLSDGGELPSEEEVRSQGFAFYPRHWLAKWNKSDMPPVPQILGSEGLDARGRKWLTREDLFSMGQQIATPANAIEFYVAVCSWGVGNKARDVYRRVVPLASPDAGERLLKGITAVQRAGGSATAGYQAFSDPAVAYLKGLGPAFFTKLLYFAAGEPAAGGDGHALILDRKVAKSIGWPAKTWWTAQEYQDYIVLIDEICGLLDPTPRPDCVEYALFKDPSSTAGRGAV</sequence>
<dbReference type="EMBL" id="CP094984">
    <property type="protein sequence ID" value="UON92736.1"/>
    <property type="molecule type" value="Genomic_DNA"/>
</dbReference>
<evidence type="ECO:0000313" key="4">
    <source>
        <dbReference type="Proteomes" id="UP001155145"/>
    </source>
</evidence>
<evidence type="ECO:0000313" key="3">
    <source>
        <dbReference type="Proteomes" id="UP000829758"/>
    </source>
</evidence>
<keyword evidence="3" id="KW-1185">Reference proteome</keyword>
<dbReference type="AlphaFoldDB" id="A0A9X1SA87"/>
<dbReference type="Proteomes" id="UP000829758">
    <property type="component" value="Chromosome"/>
</dbReference>
<reference evidence="1" key="1">
    <citation type="submission" date="2021-10" db="EMBL/GenBank/DDBJ databases">
        <title>Novel species in genus Arthrobacter.</title>
        <authorList>
            <person name="Liu Y."/>
        </authorList>
    </citation>
    <scope>NUCLEOTIDE SEQUENCE</scope>
    <source>
        <strain evidence="1">Zg-Y462</strain>
        <strain evidence="3">zg-Y462</strain>
    </source>
</reference>
<dbReference type="RefSeq" id="WP_227905437.1">
    <property type="nucleotide sequence ID" value="NZ_CP094984.1"/>
</dbReference>
<protein>
    <submittedName>
        <fullName evidence="1">Uncharacterized protein</fullName>
    </submittedName>
</protein>
<name>A0A9X1SA87_9MICC</name>
<organism evidence="1 4">
    <name type="scientific">Arthrobacter zhangbolii</name>
    <dbReference type="NCBI Taxonomy" id="2886936"/>
    <lineage>
        <taxon>Bacteria</taxon>
        <taxon>Bacillati</taxon>
        <taxon>Actinomycetota</taxon>
        <taxon>Actinomycetes</taxon>
        <taxon>Micrococcales</taxon>
        <taxon>Micrococcaceae</taxon>
        <taxon>Arthrobacter</taxon>
    </lineage>
</organism>
<evidence type="ECO:0000313" key="1">
    <source>
        <dbReference type="EMBL" id="MCC3273281.1"/>
    </source>
</evidence>
<dbReference type="EMBL" id="JAJFZT010000007">
    <property type="protein sequence ID" value="MCC3273281.1"/>
    <property type="molecule type" value="Genomic_DNA"/>
</dbReference>
<dbReference type="Pfam" id="PF21790">
    <property type="entry name" value="OGG"/>
    <property type="match status" value="1"/>
</dbReference>